<protein>
    <submittedName>
        <fullName evidence="5">EAL domain-containing protein</fullName>
    </submittedName>
</protein>
<keyword evidence="1" id="KW-1133">Transmembrane helix</keyword>
<dbReference type="Pfam" id="PF00990">
    <property type="entry name" value="GGDEF"/>
    <property type="match status" value="1"/>
</dbReference>
<dbReference type="SMART" id="SM00267">
    <property type="entry name" value="GGDEF"/>
    <property type="match status" value="1"/>
</dbReference>
<evidence type="ECO:0000259" key="3">
    <source>
        <dbReference type="PROSITE" id="PS50887"/>
    </source>
</evidence>
<feature type="domain" description="GGDEF" evidence="3">
    <location>
        <begin position="277"/>
        <end position="409"/>
    </location>
</feature>
<dbReference type="CDD" id="cd01948">
    <property type="entry name" value="EAL"/>
    <property type="match status" value="1"/>
</dbReference>
<keyword evidence="6" id="KW-1185">Reference proteome</keyword>
<dbReference type="CDD" id="cd01949">
    <property type="entry name" value="GGDEF"/>
    <property type="match status" value="1"/>
</dbReference>
<dbReference type="Gene3D" id="3.20.20.450">
    <property type="entry name" value="EAL domain"/>
    <property type="match status" value="1"/>
</dbReference>
<dbReference type="InterPro" id="IPR000160">
    <property type="entry name" value="GGDEF_dom"/>
</dbReference>
<comment type="caution">
    <text evidence="5">The sequence shown here is derived from an EMBL/GenBank/DDBJ whole genome shotgun (WGS) entry which is preliminary data.</text>
</comment>
<evidence type="ECO:0000256" key="1">
    <source>
        <dbReference type="PROSITE-ProRule" id="PRU00244"/>
    </source>
</evidence>
<organism evidence="5 6">
    <name type="scientific">Paenibacillus aurantiacus</name>
    <dbReference type="NCBI Taxonomy" id="1936118"/>
    <lineage>
        <taxon>Bacteria</taxon>
        <taxon>Bacillati</taxon>
        <taxon>Bacillota</taxon>
        <taxon>Bacilli</taxon>
        <taxon>Bacillales</taxon>
        <taxon>Paenibacillaceae</taxon>
        <taxon>Paenibacillus</taxon>
    </lineage>
</organism>
<dbReference type="RefSeq" id="WP_377502337.1">
    <property type="nucleotide sequence ID" value="NZ_JBHMDO010000053.1"/>
</dbReference>
<dbReference type="InterPro" id="IPR001633">
    <property type="entry name" value="EAL_dom"/>
</dbReference>
<reference evidence="5 6" key="1">
    <citation type="submission" date="2024-09" db="EMBL/GenBank/DDBJ databases">
        <authorList>
            <person name="Sun Q."/>
            <person name="Mori K."/>
        </authorList>
    </citation>
    <scope>NUCLEOTIDE SEQUENCE [LARGE SCALE GENOMIC DNA]</scope>
    <source>
        <strain evidence="5 6">TISTR 2452</strain>
    </source>
</reference>
<dbReference type="PROSITE" id="PS50883">
    <property type="entry name" value="EAL"/>
    <property type="match status" value="1"/>
</dbReference>
<feature type="transmembrane region" description="Helical" evidence="1">
    <location>
        <begin position="174"/>
        <end position="199"/>
    </location>
</feature>
<evidence type="ECO:0000259" key="4">
    <source>
        <dbReference type="PROSITE" id="PS50924"/>
    </source>
</evidence>
<evidence type="ECO:0000313" key="6">
    <source>
        <dbReference type="Proteomes" id="UP001589747"/>
    </source>
</evidence>
<dbReference type="NCBIfam" id="TIGR00254">
    <property type="entry name" value="GGDEF"/>
    <property type="match status" value="1"/>
</dbReference>
<dbReference type="InterPro" id="IPR005330">
    <property type="entry name" value="MHYT_dom"/>
</dbReference>
<feature type="domain" description="MHYT" evidence="4">
    <location>
        <begin position="8"/>
        <end position="200"/>
    </location>
</feature>
<dbReference type="PANTHER" id="PTHR44757:SF2">
    <property type="entry name" value="BIOFILM ARCHITECTURE MAINTENANCE PROTEIN MBAA"/>
    <property type="match status" value="1"/>
</dbReference>
<dbReference type="InterPro" id="IPR035919">
    <property type="entry name" value="EAL_sf"/>
</dbReference>
<dbReference type="SUPFAM" id="SSF55073">
    <property type="entry name" value="Nucleotide cyclase"/>
    <property type="match status" value="1"/>
</dbReference>
<evidence type="ECO:0000313" key="5">
    <source>
        <dbReference type="EMBL" id="MFB9330709.1"/>
    </source>
</evidence>
<dbReference type="InterPro" id="IPR043128">
    <property type="entry name" value="Rev_trsase/Diguanyl_cyclase"/>
</dbReference>
<dbReference type="EMBL" id="JBHMDO010000053">
    <property type="protein sequence ID" value="MFB9330709.1"/>
    <property type="molecule type" value="Genomic_DNA"/>
</dbReference>
<feature type="transmembrane region" description="Helical" evidence="1">
    <location>
        <begin position="110"/>
        <end position="131"/>
    </location>
</feature>
<dbReference type="Pfam" id="PF00563">
    <property type="entry name" value="EAL"/>
    <property type="match status" value="1"/>
</dbReference>
<feature type="transmembrane region" description="Helical" evidence="1">
    <location>
        <begin position="76"/>
        <end position="98"/>
    </location>
</feature>
<feature type="transmembrane region" description="Helical" evidence="1">
    <location>
        <begin position="219"/>
        <end position="242"/>
    </location>
</feature>
<feature type="transmembrane region" description="Helical" evidence="1">
    <location>
        <begin position="44"/>
        <end position="70"/>
    </location>
</feature>
<dbReference type="PROSITE" id="PS50887">
    <property type="entry name" value="GGDEF"/>
    <property type="match status" value="1"/>
</dbReference>
<dbReference type="InterPro" id="IPR052155">
    <property type="entry name" value="Biofilm_reg_signaling"/>
</dbReference>
<evidence type="ECO:0000259" key="2">
    <source>
        <dbReference type="PROSITE" id="PS50883"/>
    </source>
</evidence>
<dbReference type="InterPro" id="IPR029787">
    <property type="entry name" value="Nucleotide_cyclase"/>
</dbReference>
<dbReference type="PANTHER" id="PTHR44757">
    <property type="entry name" value="DIGUANYLATE CYCLASE DGCP"/>
    <property type="match status" value="1"/>
</dbReference>
<dbReference type="PROSITE" id="PS50924">
    <property type="entry name" value="MHYT"/>
    <property type="match status" value="1"/>
</dbReference>
<gene>
    <name evidence="5" type="ORF">ACFFSY_32615</name>
</gene>
<feature type="transmembrane region" description="Helical" evidence="1">
    <location>
        <begin position="143"/>
        <end position="162"/>
    </location>
</feature>
<keyword evidence="1" id="KW-0472">Membrane</keyword>
<accession>A0ABV5KZT8</accession>
<proteinExistence type="predicted"/>
<name>A0ABV5KZT8_9BACL</name>
<dbReference type="SUPFAM" id="SSF141868">
    <property type="entry name" value="EAL domain-like"/>
    <property type="match status" value="1"/>
</dbReference>
<dbReference type="Pfam" id="PF03707">
    <property type="entry name" value="MHYT"/>
    <property type="match status" value="3"/>
</dbReference>
<dbReference type="Proteomes" id="UP001589747">
    <property type="component" value="Unassembled WGS sequence"/>
</dbReference>
<dbReference type="SMART" id="SM00052">
    <property type="entry name" value="EAL"/>
    <property type="match status" value="1"/>
</dbReference>
<keyword evidence="1" id="KW-0812">Transmembrane</keyword>
<feature type="domain" description="EAL" evidence="2">
    <location>
        <begin position="418"/>
        <end position="671"/>
    </location>
</feature>
<sequence>MNHMHGHYNEWIVALSFLIAAAASYSAFDLAGKISRVSGRARTVWLSIGSFIMGAGIWSMHFVGMMAFHLGVNVQYNIWTTAASMVFSIGASFVAFRVTSLTNIPYWRRILAGLYMGVGIVGMHYTGMSAIQKPVIVSYNASMVGVSAAIAVGASYAALFLFGKLRSVQGFSYWKLICSFVMGFAVCGMHYTGMLATNFHMSASDMAAHHVAGDSPPQFLMLITVVMATFLILAISAGVMFFDRTVLERMAYYDALTGLLNRHRLLYYFETSFSGKETGFLLFLDLDRFKNVNDTLGHDAGDIVIKATAERLKQAVSGDQTVFRLGGDEFLVASAKGSKEEALELAANIVRMLRKPMDVEGSEIHLTISVGVSLAPEHGSDRTALLKTADMALYQAKELGRNQYRLFDEEIDRQYIRKMELERDLRKALANGELFVCYQPKWDAKENRLIGLEALMRWRHPELGLISPVEFIPIAEETGLIVPMTRWMLRDVCAQNRNWQKRRMANVRVSVNMSIRVFERGALVQMVHDALESSDLEPSLLELEITESIAMQDVADTVDQLQQLRALGVHVSMDDFGTGYSSLGSLDELPIDVLKIDQSFVRQSAMESKQAIISTIIAIAGHLKLQVVAEGVETQEQIEFLLSRGCSIMQGYYYGKPMDTKSLEQWLIDHQASGNLMRVK</sequence>
<dbReference type="Gene3D" id="3.30.70.270">
    <property type="match status" value="1"/>
</dbReference>
<feature type="transmembrane region" description="Helical" evidence="1">
    <location>
        <begin position="12"/>
        <end position="32"/>
    </location>
</feature>